<dbReference type="EMBL" id="CM000607">
    <property type="protein sequence ID" value="EEC49900.1"/>
    <property type="molecule type" value="Genomic_DNA"/>
</dbReference>
<dbReference type="InParanoid" id="B7FU14"/>
<reference evidence="7 8" key="1">
    <citation type="journal article" date="2008" name="Nature">
        <title>The Phaeodactylum genome reveals the evolutionary history of diatom genomes.</title>
        <authorList>
            <person name="Bowler C."/>
            <person name="Allen A.E."/>
            <person name="Badger J.H."/>
            <person name="Grimwood J."/>
            <person name="Jabbari K."/>
            <person name="Kuo A."/>
            <person name="Maheswari U."/>
            <person name="Martens C."/>
            <person name="Maumus F."/>
            <person name="Otillar R.P."/>
            <person name="Rayko E."/>
            <person name="Salamov A."/>
            <person name="Vandepoele K."/>
            <person name="Beszteri B."/>
            <person name="Gruber A."/>
            <person name="Heijde M."/>
            <person name="Katinka M."/>
            <person name="Mock T."/>
            <person name="Valentin K."/>
            <person name="Verret F."/>
            <person name="Berges J.A."/>
            <person name="Brownlee C."/>
            <person name="Cadoret J.P."/>
            <person name="Chiovitti A."/>
            <person name="Choi C.J."/>
            <person name="Coesel S."/>
            <person name="De Martino A."/>
            <person name="Detter J.C."/>
            <person name="Durkin C."/>
            <person name="Falciatore A."/>
            <person name="Fournet J."/>
            <person name="Haruta M."/>
            <person name="Huysman M.J."/>
            <person name="Jenkins B.D."/>
            <person name="Jiroutova K."/>
            <person name="Jorgensen R.E."/>
            <person name="Joubert Y."/>
            <person name="Kaplan A."/>
            <person name="Kroger N."/>
            <person name="Kroth P.G."/>
            <person name="La Roche J."/>
            <person name="Lindquist E."/>
            <person name="Lommer M."/>
            <person name="Martin-Jezequel V."/>
            <person name="Lopez P.J."/>
            <person name="Lucas S."/>
            <person name="Mangogna M."/>
            <person name="McGinnis K."/>
            <person name="Medlin L.K."/>
            <person name="Montsant A."/>
            <person name="Oudot-Le Secq M.P."/>
            <person name="Napoli C."/>
            <person name="Obornik M."/>
            <person name="Parker M.S."/>
            <person name="Petit J.L."/>
            <person name="Porcel B.M."/>
            <person name="Poulsen N."/>
            <person name="Robison M."/>
            <person name="Rychlewski L."/>
            <person name="Rynearson T.A."/>
            <person name="Schmutz J."/>
            <person name="Shapiro H."/>
            <person name="Siaut M."/>
            <person name="Stanley M."/>
            <person name="Sussman M.R."/>
            <person name="Taylor A.R."/>
            <person name="Vardi A."/>
            <person name="von Dassow P."/>
            <person name="Vyverman W."/>
            <person name="Willis A."/>
            <person name="Wyrwicz L.S."/>
            <person name="Rokhsar D.S."/>
            <person name="Weissenbach J."/>
            <person name="Armbrust E.V."/>
            <person name="Green B.R."/>
            <person name="Van de Peer Y."/>
            <person name="Grigoriev I.V."/>
        </authorList>
    </citation>
    <scope>NUCLEOTIDE SEQUENCE [LARGE SCALE GENOMIC DNA]</scope>
    <source>
        <strain evidence="7 8">CCAP 1055/1</strain>
    </source>
</reference>
<evidence type="ECO:0000313" key="7">
    <source>
        <dbReference type="EMBL" id="EEC49900.1"/>
    </source>
</evidence>
<dbReference type="OrthoDB" id="2151161at2759"/>
<dbReference type="HOGENOM" id="CLU_074845_0_1_1"/>
<protein>
    <recommendedName>
        <fullName evidence="6">Golgi apparatus membrane protein TVP23 homolog</fullName>
    </recommendedName>
</protein>
<keyword evidence="5 6" id="KW-0472">Membrane</keyword>
<dbReference type="RefSeq" id="XP_002178235.1">
    <property type="nucleotide sequence ID" value="XM_002178199.1"/>
</dbReference>
<evidence type="ECO:0000256" key="6">
    <source>
        <dbReference type="RuleBase" id="RU361206"/>
    </source>
</evidence>
<feature type="transmembrane region" description="Helical" evidence="6">
    <location>
        <begin position="25"/>
        <end position="46"/>
    </location>
</feature>
<dbReference type="Pfam" id="PF05832">
    <property type="entry name" value="DUF846"/>
    <property type="match status" value="1"/>
</dbReference>
<keyword evidence="3 6" id="KW-0812">Transmembrane</keyword>
<keyword evidence="8" id="KW-1185">Reference proteome</keyword>
<dbReference type="STRING" id="556484.B7FU14"/>
<accession>B7FU14</accession>
<dbReference type="PANTHER" id="PTHR13019:SF7">
    <property type="entry name" value="GOLGI APPARATUS MEMBRANE PROTEIN TVP23"/>
    <property type="match status" value="1"/>
</dbReference>
<evidence type="ECO:0000256" key="4">
    <source>
        <dbReference type="ARBA" id="ARBA00022989"/>
    </source>
</evidence>
<feature type="non-terminal residue" evidence="7">
    <location>
        <position position="1"/>
    </location>
</feature>
<proteinExistence type="inferred from homology"/>
<evidence type="ECO:0000256" key="1">
    <source>
        <dbReference type="ARBA" id="ARBA00004141"/>
    </source>
</evidence>
<comment type="subcellular location">
    <subcellularLocation>
        <location evidence="1 6">Membrane</location>
        <topology evidence="1 6">Multi-pass membrane protein</topology>
    </subcellularLocation>
</comment>
<evidence type="ECO:0000256" key="2">
    <source>
        <dbReference type="ARBA" id="ARBA00005467"/>
    </source>
</evidence>
<comment type="similarity">
    <text evidence="2 6">Belongs to the TVP23 family.</text>
</comment>
<dbReference type="GO" id="GO:0000139">
    <property type="term" value="C:Golgi membrane"/>
    <property type="evidence" value="ECO:0007669"/>
    <property type="project" value="TreeGrafter"/>
</dbReference>
<dbReference type="AlphaFoldDB" id="B7FU14"/>
<name>B7FU14_PHATC</name>
<organism evidence="7 8">
    <name type="scientific">Phaeodactylum tricornutum (strain CCAP 1055/1)</name>
    <dbReference type="NCBI Taxonomy" id="556484"/>
    <lineage>
        <taxon>Eukaryota</taxon>
        <taxon>Sar</taxon>
        <taxon>Stramenopiles</taxon>
        <taxon>Ochrophyta</taxon>
        <taxon>Bacillariophyta</taxon>
        <taxon>Bacillariophyceae</taxon>
        <taxon>Bacillariophycidae</taxon>
        <taxon>Naviculales</taxon>
        <taxon>Phaeodactylaceae</taxon>
        <taxon>Phaeodactylum</taxon>
    </lineage>
</organism>
<dbReference type="GeneID" id="7197877"/>
<keyword evidence="4 6" id="KW-1133">Transmembrane helix</keyword>
<dbReference type="PaxDb" id="2850-Phatr6254"/>
<dbReference type="KEGG" id="pti:PHATRDRAFT_6254"/>
<dbReference type="PANTHER" id="PTHR13019">
    <property type="entry name" value="GOLGI APPARATUS MEMBRANE PROTEIN TVP23"/>
    <property type="match status" value="1"/>
</dbReference>
<dbReference type="InterPro" id="IPR008564">
    <property type="entry name" value="TVP23-like"/>
</dbReference>
<dbReference type="Proteomes" id="UP000000759">
    <property type="component" value="Chromosome 4"/>
</dbReference>
<gene>
    <name evidence="7" type="ORF">PHATRDRAFT_6254</name>
</gene>
<evidence type="ECO:0000256" key="5">
    <source>
        <dbReference type="ARBA" id="ARBA00023136"/>
    </source>
</evidence>
<reference evidence="8" key="2">
    <citation type="submission" date="2008-08" db="EMBL/GenBank/DDBJ databases">
        <authorList>
            <consortium name="Diatom Consortium"/>
            <person name="Grigoriev I."/>
            <person name="Grimwood J."/>
            <person name="Kuo A."/>
            <person name="Otillar R.P."/>
            <person name="Salamov A."/>
            <person name="Detter J.C."/>
            <person name="Lindquist E."/>
            <person name="Shapiro H."/>
            <person name="Lucas S."/>
            <person name="Glavina del Rio T."/>
            <person name="Pitluck S."/>
            <person name="Rokhsar D."/>
            <person name="Bowler C."/>
        </authorList>
    </citation>
    <scope>GENOME REANNOTATION</scope>
    <source>
        <strain evidence="8">CCAP 1055/1</strain>
    </source>
</reference>
<feature type="transmembrane region" description="Helical" evidence="6">
    <location>
        <begin position="119"/>
        <end position="140"/>
    </location>
</feature>
<feature type="transmembrane region" description="Helical" evidence="6">
    <location>
        <begin position="58"/>
        <end position="78"/>
    </location>
</feature>
<evidence type="ECO:0000256" key="3">
    <source>
        <dbReference type="ARBA" id="ARBA00022692"/>
    </source>
</evidence>
<evidence type="ECO:0000313" key="8">
    <source>
        <dbReference type="Proteomes" id="UP000000759"/>
    </source>
</evidence>
<dbReference type="eggNOG" id="KOG3195">
    <property type="taxonomic scope" value="Eukaryota"/>
</dbReference>
<feature type="non-terminal residue" evidence="7">
    <location>
        <position position="175"/>
    </location>
</feature>
<dbReference type="FunCoup" id="B7FU14">
    <property type="interactions" value="84"/>
</dbReference>
<dbReference type="GO" id="GO:0016192">
    <property type="term" value="P:vesicle-mediated transport"/>
    <property type="evidence" value="ECO:0007669"/>
    <property type="project" value="TreeGrafter"/>
</dbReference>
<sequence length="175" mass="19809">TTDERASSLQYIQDQLKQSSHPSVIIFHILFKALALFLYIFGGWFVPSNSRGAADSGAHMIALTVACILLLAADFWVVKNVTGRLLVGLRWWNRVDNDTTTWIFESAEDQTVNVFDRRVFWTVLYATPLIWAVLLGFALLKLRLSWLLIVVMALALGGANVYGYYKCSSDQKVRF</sequence>
<dbReference type="GO" id="GO:0009306">
    <property type="term" value="P:protein secretion"/>
    <property type="evidence" value="ECO:0007669"/>
    <property type="project" value="TreeGrafter"/>
</dbReference>
<feature type="transmembrane region" description="Helical" evidence="6">
    <location>
        <begin position="146"/>
        <end position="165"/>
    </location>
</feature>